<gene>
    <name evidence="1" type="ORF">WMSIL1_LOCUS8097</name>
</gene>
<dbReference type="Proteomes" id="UP000321570">
    <property type="component" value="Unassembled WGS sequence"/>
</dbReference>
<evidence type="ECO:0000313" key="1">
    <source>
        <dbReference type="EMBL" id="VUZ48973.1"/>
    </source>
</evidence>
<organism evidence="1 2">
    <name type="scientific">Hymenolepis diminuta</name>
    <name type="common">Rat tapeworm</name>
    <dbReference type="NCBI Taxonomy" id="6216"/>
    <lineage>
        <taxon>Eukaryota</taxon>
        <taxon>Metazoa</taxon>
        <taxon>Spiralia</taxon>
        <taxon>Lophotrochozoa</taxon>
        <taxon>Platyhelminthes</taxon>
        <taxon>Cestoda</taxon>
        <taxon>Eucestoda</taxon>
        <taxon>Cyclophyllidea</taxon>
        <taxon>Hymenolepididae</taxon>
        <taxon>Hymenolepis</taxon>
    </lineage>
</organism>
<dbReference type="EMBL" id="CABIJS010000321">
    <property type="protein sequence ID" value="VUZ48973.1"/>
    <property type="molecule type" value="Genomic_DNA"/>
</dbReference>
<evidence type="ECO:0000313" key="2">
    <source>
        <dbReference type="Proteomes" id="UP000321570"/>
    </source>
</evidence>
<proteinExistence type="predicted"/>
<keyword evidence="2" id="KW-1185">Reference proteome</keyword>
<name>A0A564YQN2_HYMDI</name>
<dbReference type="AlphaFoldDB" id="A0A564YQN2"/>
<accession>A0A564YQN2</accession>
<reference evidence="1 2" key="1">
    <citation type="submission" date="2019-07" db="EMBL/GenBank/DDBJ databases">
        <authorList>
            <person name="Jastrzebski P J."/>
            <person name="Paukszto L."/>
            <person name="Jastrzebski P J."/>
        </authorList>
    </citation>
    <scope>NUCLEOTIDE SEQUENCE [LARGE SCALE GENOMIC DNA]</scope>
    <source>
        <strain evidence="1 2">WMS-il1</strain>
    </source>
</reference>
<protein>
    <submittedName>
        <fullName evidence="1">Uncharacterized protein</fullName>
    </submittedName>
</protein>
<sequence length="50" mass="5923">MATKVASGEILLQTVQQGRIRTTRPYPIPRRKRNLPDTYSRTYECRKSRE</sequence>